<dbReference type="InterPro" id="IPR025558">
    <property type="entry name" value="DUF4283"/>
</dbReference>
<reference evidence="3" key="1">
    <citation type="submission" date="2018-11" db="EMBL/GenBank/DDBJ databases">
        <authorList>
            <person name="Grassa J C."/>
        </authorList>
    </citation>
    <scope>NUCLEOTIDE SEQUENCE [LARGE SCALE GENOMIC DNA]</scope>
</reference>
<feature type="region of interest" description="Disordered" evidence="1">
    <location>
        <begin position="1"/>
        <end position="86"/>
    </location>
</feature>
<evidence type="ECO:0000313" key="3">
    <source>
        <dbReference type="EnsemblPlants" id="cds.evm.model.09.1528"/>
    </source>
</evidence>
<accession>A0A803QEQ8</accession>
<evidence type="ECO:0000313" key="4">
    <source>
        <dbReference type="Proteomes" id="UP000596661"/>
    </source>
</evidence>
<dbReference type="Pfam" id="PF14111">
    <property type="entry name" value="DUF4283"/>
    <property type="match status" value="1"/>
</dbReference>
<dbReference type="PANTHER" id="PTHR31286">
    <property type="entry name" value="GLYCINE-RICH CELL WALL STRUCTURAL PROTEIN 1.8-LIKE"/>
    <property type="match status" value="1"/>
</dbReference>
<proteinExistence type="predicted"/>
<dbReference type="Proteomes" id="UP000596661">
    <property type="component" value="Chromosome 9"/>
</dbReference>
<reference evidence="3" key="2">
    <citation type="submission" date="2021-03" db="UniProtKB">
        <authorList>
            <consortium name="EnsemblPlants"/>
        </authorList>
    </citation>
    <scope>IDENTIFICATION</scope>
</reference>
<dbReference type="PANTHER" id="PTHR31286:SF165">
    <property type="entry name" value="DUF4283 DOMAIN-CONTAINING PROTEIN"/>
    <property type="match status" value="1"/>
</dbReference>
<feature type="compositionally biased region" description="Low complexity" evidence="1">
    <location>
        <begin position="77"/>
        <end position="86"/>
    </location>
</feature>
<dbReference type="AlphaFoldDB" id="A0A803QEQ8"/>
<dbReference type="Gramene" id="evm.model.09.1528">
    <property type="protein sequence ID" value="cds.evm.model.09.1528"/>
    <property type="gene ID" value="evm.TU.09.1528"/>
</dbReference>
<organism evidence="3 4">
    <name type="scientific">Cannabis sativa</name>
    <name type="common">Hemp</name>
    <name type="synonym">Marijuana</name>
    <dbReference type="NCBI Taxonomy" id="3483"/>
    <lineage>
        <taxon>Eukaryota</taxon>
        <taxon>Viridiplantae</taxon>
        <taxon>Streptophyta</taxon>
        <taxon>Embryophyta</taxon>
        <taxon>Tracheophyta</taxon>
        <taxon>Spermatophyta</taxon>
        <taxon>Magnoliopsida</taxon>
        <taxon>eudicotyledons</taxon>
        <taxon>Gunneridae</taxon>
        <taxon>Pentapetalae</taxon>
        <taxon>rosids</taxon>
        <taxon>fabids</taxon>
        <taxon>Rosales</taxon>
        <taxon>Cannabaceae</taxon>
        <taxon>Cannabis</taxon>
    </lineage>
</organism>
<keyword evidence="4" id="KW-1185">Reference proteome</keyword>
<feature type="compositionally biased region" description="Acidic residues" evidence="1">
    <location>
        <begin position="43"/>
        <end position="63"/>
    </location>
</feature>
<protein>
    <recommendedName>
        <fullName evidence="2">DUF4283 domain-containing protein</fullName>
    </recommendedName>
</protein>
<dbReference type="OMA" id="FRIPNTH"/>
<evidence type="ECO:0000256" key="1">
    <source>
        <dbReference type="SAM" id="MobiDB-lite"/>
    </source>
</evidence>
<dbReference type="EnsemblPlants" id="evm.model.09.1528">
    <property type="protein sequence ID" value="cds.evm.model.09.1528"/>
    <property type="gene ID" value="evm.TU.09.1528"/>
</dbReference>
<feature type="domain" description="DUF4283" evidence="2">
    <location>
        <begin position="161"/>
        <end position="240"/>
    </location>
</feature>
<dbReference type="EMBL" id="UZAU01000772">
    <property type="status" value="NOT_ANNOTATED_CDS"/>
    <property type="molecule type" value="Genomic_DNA"/>
</dbReference>
<name>A0A803QEQ8_CANSA</name>
<dbReference type="InterPro" id="IPR040256">
    <property type="entry name" value="At4g02000-like"/>
</dbReference>
<evidence type="ECO:0000259" key="2">
    <source>
        <dbReference type="Pfam" id="PF14111"/>
    </source>
</evidence>
<feature type="compositionally biased region" description="Basic and acidic residues" evidence="1">
    <location>
        <begin position="419"/>
        <end position="431"/>
    </location>
</feature>
<feature type="compositionally biased region" description="Gly residues" evidence="1">
    <location>
        <begin position="433"/>
        <end position="443"/>
    </location>
</feature>
<sequence length="443" mass="50757">MAGRGRPRKVAQGSSKPKTAIKKTKKKESKSKSAVGVLRTELEETEIGIDPLELTEEEDENFDELQGRRRLSSNHDLLQPPLSPRSSLQEIKRMEEVCQDFRSFLHANEKCNSTVAQGKNSIPPILHSAPVVRNLENVFKSPVSSSKVKIDFEDIEDEVNFWKSSIVCYVLGSNPPLQILEGFAKRIWADMVDRVCLLAYGIFIIRFHSIEDRDKVVNGGYIFFNRRPVIMKPWDPNTNFRKEDVKNIPIWIQLEDLDLKYWGQKSLFKIVGQMENPIMVDEVTKSRDRLNYPRVLVEVKMDQELPTMLEFEDEHGMNTYVGVKYEWKPIKCTHCYGMGHGVDDCKKNLKPKQEWVVKEDKRKKAEKNIMDEEGFQQVTKGRKHTEQQKTIAETKNSFSVLADNTTINAELYSLQGKEAGNRESHLDEIGNTREGGGPSLVNG</sequence>
<feature type="compositionally biased region" description="Basic residues" evidence="1">
    <location>
        <begin position="19"/>
        <end position="29"/>
    </location>
</feature>
<feature type="region of interest" description="Disordered" evidence="1">
    <location>
        <begin position="418"/>
        <end position="443"/>
    </location>
</feature>